<accession>A0A1Y2APG7</accession>
<dbReference type="AlphaFoldDB" id="A0A1Y2APG7"/>
<evidence type="ECO:0008006" key="3">
    <source>
        <dbReference type="Google" id="ProtNLM"/>
    </source>
</evidence>
<dbReference type="SUPFAM" id="SSF53335">
    <property type="entry name" value="S-adenosyl-L-methionine-dependent methyltransferases"/>
    <property type="match status" value="1"/>
</dbReference>
<dbReference type="Proteomes" id="UP000193986">
    <property type="component" value="Unassembled WGS sequence"/>
</dbReference>
<protein>
    <recommendedName>
        <fullName evidence="3">Methyltransferase type 11 domain-containing protein</fullName>
    </recommendedName>
</protein>
<dbReference type="InParanoid" id="A0A1Y2APG7"/>
<evidence type="ECO:0000313" key="2">
    <source>
        <dbReference type="Proteomes" id="UP000193986"/>
    </source>
</evidence>
<evidence type="ECO:0000313" key="1">
    <source>
        <dbReference type="EMBL" id="ORY24386.1"/>
    </source>
</evidence>
<gene>
    <name evidence="1" type="ORF">BCR39DRAFT_500169</name>
</gene>
<reference evidence="1 2" key="1">
    <citation type="submission" date="2016-07" db="EMBL/GenBank/DDBJ databases">
        <title>Pervasive Adenine N6-methylation of Active Genes in Fungi.</title>
        <authorList>
            <consortium name="DOE Joint Genome Institute"/>
            <person name="Mondo S.J."/>
            <person name="Dannebaum R.O."/>
            <person name="Kuo R.C."/>
            <person name="Labutti K."/>
            <person name="Haridas S."/>
            <person name="Kuo A."/>
            <person name="Salamov A."/>
            <person name="Ahrendt S.R."/>
            <person name="Lipzen A."/>
            <person name="Sullivan W."/>
            <person name="Andreopoulos W.B."/>
            <person name="Clum A."/>
            <person name="Lindquist E."/>
            <person name="Daum C."/>
            <person name="Ramamoorthy G.K."/>
            <person name="Gryganskyi A."/>
            <person name="Culley D."/>
            <person name="Magnuson J.K."/>
            <person name="James T.Y."/>
            <person name="O'Malley M.A."/>
            <person name="Stajich J.E."/>
            <person name="Spatafora J.W."/>
            <person name="Visel A."/>
            <person name="Grigoriev I.V."/>
        </authorList>
    </citation>
    <scope>NUCLEOTIDE SEQUENCE [LARGE SCALE GENOMIC DNA]</scope>
    <source>
        <strain evidence="1 2">68-887.2</strain>
    </source>
</reference>
<sequence length="230" mass="25098">MNTIHSSVLGPRHSDTIAKHLGRVHAEGRRSKVLDVGTVSSFDHSSMTQDRQCRRADLIHVKSLLLDVPHYTQMVERLAVILRPGGMLVVVESEPTYLSAAGEVNYSLRQWAACVREAYAASYVDVSLPSRLVATIAGSGVFSSQVHSDEIGIPTASFMRGNSRTLATAGRMHSQVIAANMRTIVPVLLDHGYGQAEVETMIDGCLGDLCSAESRHYQRLFAVYATKMSL</sequence>
<dbReference type="Gene3D" id="3.40.50.150">
    <property type="entry name" value="Vaccinia Virus protein VP39"/>
    <property type="match status" value="1"/>
</dbReference>
<dbReference type="OrthoDB" id="506498at2759"/>
<organism evidence="1 2">
    <name type="scientific">Naematelia encephala</name>
    <dbReference type="NCBI Taxonomy" id="71784"/>
    <lineage>
        <taxon>Eukaryota</taxon>
        <taxon>Fungi</taxon>
        <taxon>Dikarya</taxon>
        <taxon>Basidiomycota</taxon>
        <taxon>Agaricomycotina</taxon>
        <taxon>Tremellomycetes</taxon>
        <taxon>Tremellales</taxon>
        <taxon>Naemateliaceae</taxon>
        <taxon>Naematelia</taxon>
    </lineage>
</organism>
<comment type="caution">
    <text evidence="1">The sequence shown here is derived from an EMBL/GenBank/DDBJ whole genome shotgun (WGS) entry which is preliminary data.</text>
</comment>
<proteinExistence type="predicted"/>
<keyword evidence="2" id="KW-1185">Reference proteome</keyword>
<name>A0A1Y2APG7_9TREE</name>
<dbReference type="EMBL" id="MCFC01000068">
    <property type="protein sequence ID" value="ORY24386.1"/>
    <property type="molecule type" value="Genomic_DNA"/>
</dbReference>
<dbReference type="InterPro" id="IPR029063">
    <property type="entry name" value="SAM-dependent_MTases_sf"/>
</dbReference>
<dbReference type="STRING" id="71784.A0A1Y2APG7"/>